<keyword evidence="12 13" id="KW-0472">Membrane</keyword>
<keyword evidence="9" id="KW-0862">Zinc</keyword>
<feature type="transmembrane region" description="Helical" evidence="13">
    <location>
        <begin position="179"/>
        <end position="198"/>
    </location>
</feature>
<reference evidence="16" key="1">
    <citation type="submission" date="2017-09" db="EMBL/GenBank/DDBJ databases">
        <title>Depth-based differentiation of microbial function through sediment-hosted aquifers and enrichment of novel symbionts in the deep terrestrial subsurface.</title>
        <authorList>
            <person name="Probst A.J."/>
            <person name="Ladd B."/>
            <person name="Jarett J.K."/>
            <person name="Geller-Mcgrath D.E."/>
            <person name="Sieber C.M.K."/>
            <person name="Emerson J.B."/>
            <person name="Anantharaman K."/>
            <person name="Thomas B.C."/>
            <person name="Malmstrom R."/>
            <person name="Stieglmeier M."/>
            <person name="Klingl A."/>
            <person name="Woyke T."/>
            <person name="Ryan C.M."/>
            <person name="Banfield J.F."/>
        </authorList>
    </citation>
    <scope>NUCLEOTIDE SEQUENCE [LARGE SCALE GENOMIC DNA]</scope>
</reference>
<keyword evidence="10 13" id="KW-1133">Transmembrane helix</keyword>
<evidence type="ECO:0000256" key="7">
    <source>
        <dbReference type="ARBA" id="ARBA00022723"/>
    </source>
</evidence>
<dbReference type="GO" id="GO:0005886">
    <property type="term" value="C:plasma membrane"/>
    <property type="evidence" value="ECO:0007669"/>
    <property type="project" value="UniProtKB-SubCell"/>
</dbReference>
<evidence type="ECO:0000256" key="5">
    <source>
        <dbReference type="ARBA" id="ARBA00022670"/>
    </source>
</evidence>
<evidence type="ECO:0000313" key="16">
    <source>
        <dbReference type="Proteomes" id="UP000230051"/>
    </source>
</evidence>
<keyword evidence="11" id="KW-0482">Metalloprotease</keyword>
<evidence type="ECO:0000313" key="15">
    <source>
        <dbReference type="EMBL" id="PJC65628.1"/>
    </source>
</evidence>
<evidence type="ECO:0000256" key="11">
    <source>
        <dbReference type="ARBA" id="ARBA00023049"/>
    </source>
</evidence>
<proteinExistence type="inferred from homology"/>
<evidence type="ECO:0000256" key="13">
    <source>
        <dbReference type="SAM" id="Phobius"/>
    </source>
</evidence>
<dbReference type="GO" id="GO:0006508">
    <property type="term" value="P:proteolysis"/>
    <property type="evidence" value="ECO:0007669"/>
    <property type="project" value="UniProtKB-KW"/>
</dbReference>
<feature type="transmembrane region" description="Helical" evidence="13">
    <location>
        <begin position="97"/>
        <end position="116"/>
    </location>
</feature>
<evidence type="ECO:0000256" key="8">
    <source>
        <dbReference type="ARBA" id="ARBA00022801"/>
    </source>
</evidence>
<evidence type="ECO:0000256" key="3">
    <source>
        <dbReference type="ARBA" id="ARBA00007931"/>
    </source>
</evidence>
<evidence type="ECO:0000256" key="9">
    <source>
        <dbReference type="ARBA" id="ARBA00022833"/>
    </source>
</evidence>
<comment type="cofactor">
    <cofactor evidence="1">
        <name>Zn(2+)</name>
        <dbReference type="ChEBI" id="CHEBI:29105"/>
    </cofactor>
</comment>
<dbReference type="AlphaFoldDB" id="A0A2M8G1X2"/>
<feature type="transmembrane region" description="Helical" evidence="13">
    <location>
        <begin position="12"/>
        <end position="33"/>
    </location>
</feature>
<feature type="domain" description="Peptidase M50" evidence="14">
    <location>
        <begin position="117"/>
        <end position="188"/>
    </location>
</feature>
<name>A0A2M8G1X2_9BACT</name>
<comment type="similarity">
    <text evidence="3">Belongs to the peptidase M50B family.</text>
</comment>
<keyword evidence="5 15" id="KW-0645">Protease</keyword>
<evidence type="ECO:0000256" key="10">
    <source>
        <dbReference type="ARBA" id="ARBA00022989"/>
    </source>
</evidence>
<dbReference type="PANTHER" id="PTHR35864">
    <property type="entry name" value="ZINC METALLOPROTEASE MJ0611-RELATED"/>
    <property type="match status" value="1"/>
</dbReference>
<evidence type="ECO:0000256" key="6">
    <source>
        <dbReference type="ARBA" id="ARBA00022692"/>
    </source>
</evidence>
<organism evidence="15 16">
    <name type="scientific">Candidatus Berkelbacteria bacterium CG_4_9_14_0_2_um_filter_42_30</name>
    <dbReference type="NCBI Taxonomy" id="1974506"/>
    <lineage>
        <taxon>Bacteria</taxon>
        <taxon>Candidatus Berkelbacteria</taxon>
    </lineage>
</organism>
<comment type="caution">
    <text evidence="15">The sequence shown here is derived from an EMBL/GenBank/DDBJ whole genome shotgun (WGS) entry which is preliminary data.</text>
</comment>
<evidence type="ECO:0000256" key="2">
    <source>
        <dbReference type="ARBA" id="ARBA00004651"/>
    </source>
</evidence>
<accession>A0A2M8G1X2</accession>
<keyword evidence="4" id="KW-1003">Cell membrane</keyword>
<dbReference type="Pfam" id="PF02163">
    <property type="entry name" value="Peptidase_M50"/>
    <property type="match status" value="1"/>
</dbReference>
<keyword evidence="6 13" id="KW-0812">Transmembrane</keyword>
<evidence type="ECO:0000256" key="4">
    <source>
        <dbReference type="ARBA" id="ARBA00022475"/>
    </source>
</evidence>
<dbReference type="InterPro" id="IPR052348">
    <property type="entry name" value="Metallopeptidase_M50B"/>
</dbReference>
<dbReference type="EMBL" id="PFQW01000040">
    <property type="protein sequence ID" value="PJC65628.1"/>
    <property type="molecule type" value="Genomic_DNA"/>
</dbReference>
<dbReference type="GO" id="GO:0046872">
    <property type="term" value="F:metal ion binding"/>
    <property type="evidence" value="ECO:0007669"/>
    <property type="project" value="UniProtKB-KW"/>
</dbReference>
<evidence type="ECO:0000256" key="12">
    <source>
        <dbReference type="ARBA" id="ARBA00023136"/>
    </source>
</evidence>
<evidence type="ECO:0000256" key="1">
    <source>
        <dbReference type="ARBA" id="ARBA00001947"/>
    </source>
</evidence>
<comment type="subcellular location">
    <subcellularLocation>
        <location evidence="2">Cell membrane</location>
        <topology evidence="2">Multi-pass membrane protein</topology>
    </subcellularLocation>
</comment>
<gene>
    <name evidence="15" type="ORF">CO019_01700</name>
</gene>
<dbReference type="Proteomes" id="UP000230051">
    <property type="component" value="Unassembled WGS sequence"/>
</dbReference>
<protein>
    <submittedName>
        <fullName evidence="15">Site-2 protease family protein</fullName>
    </submittedName>
</protein>
<keyword evidence="8" id="KW-0378">Hydrolase</keyword>
<evidence type="ECO:0000259" key="14">
    <source>
        <dbReference type="Pfam" id="PF02163"/>
    </source>
</evidence>
<dbReference type="PANTHER" id="PTHR35864:SF1">
    <property type="entry name" value="ZINC METALLOPROTEASE YWHC-RELATED"/>
    <property type="match status" value="1"/>
</dbReference>
<keyword evidence="7" id="KW-0479">Metal-binding</keyword>
<feature type="transmembrane region" description="Helical" evidence="13">
    <location>
        <begin position="136"/>
        <end position="158"/>
    </location>
</feature>
<dbReference type="InterPro" id="IPR044537">
    <property type="entry name" value="Rip2-like"/>
</dbReference>
<dbReference type="GO" id="GO:0008237">
    <property type="term" value="F:metallopeptidase activity"/>
    <property type="evidence" value="ECO:0007669"/>
    <property type="project" value="UniProtKB-KW"/>
</dbReference>
<feature type="transmembrane region" description="Helical" evidence="13">
    <location>
        <begin position="68"/>
        <end position="85"/>
    </location>
</feature>
<dbReference type="InterPro" id="IPR008915">
    <property type="entry name" value="Peptidase_M50"/>
</dbReference>
<sequence length="221" mass="24636">MFIINLLQRANGNIYAIVLATAPIIGLLIGITIHEFAHAWMANRLGDPTAKNMGRLTLNPFKHLDPTGTIFLLVAGFGWGKPVPYNPSNLKSDADELKVAFSGVVTNLFFALILGIPLRIATLQGVTFDSSFVLMYIKWIVEMNIVLVAFNILPIPPLDGSKLILQSLDIRRRLEYEKIGIVILFALIISGFFGFPILQYYMEIVVRYLGFIVTGIYTSIF</sequence>
<dbReference type="CDD" id="cd06158">
    <property type="entry name" value="S2P-M50_like_1"/>
    <property type="match status" value="1"/>
</dbReference>